<gene>
    <name evidence="2" type="primary">LOC102810368</name>
</gene>
<dbReference type="GeneID" id="102810368"/>
<name>A0ABM0MVM6_SACKO</name>
<organism evidence="1 2">
    <name type="scientific">Saccoglossus kowalevskii</name>
    <name type="common">Acorn worm</name>
    <dbReference type="NCBI Taxonomy" id="10224"/>
    <lineage>
        <taxon>Eukaryota</taxon>
        <taxon>Metazoa</taxon>
        <taxon>Hemichordata</taxon>
        <taxon>Enteropneusta</taxon>
        <taxon>Harrimaniidae</taxon>
        <taxon>Saccoglossus</taxon>
    </lineage>
</organism>
<protein>
    <submittedName>
        <fullName evidence="2">Uncharacterized protein LOC102810368</fullName>
    </submittedName>
</protein>
<evidence type="ECO:0000313" key="1">
    <source>
        <dbReference type="Proteomes" id="UP000694865"/>
    </source>
</evidence>
<sequence>MFSNPTMFYHKGGGRQLLSTEENDEGPNRIFFVLTEQYFGFPVNIEMYINKERPRSEIGGSISMMGGIVTVQLVYKMKEITTHEGDGTYVTEIVNVSCYHILSSSFGPTIDSSRKHFLQTMKSYIESVVHAR</sequence>
<keyword evidence="1" id="KW-1185">Reference proteome</keyword>
<proteinExistence type="predicted"/>
<reference evidence="2" key="1">
    <citation type="submission" date="2025-08" db="UniProtKB">
        <authorList>
            <consortium name="RefSeq"/>
        </authorList>
    </citation>
    <scope>IDENTIFICATION</scope>
    <source>
        <tissue evidence="2">Testes</tissue>
    </source>
</reference>
<accession>A0ABM0MVM6</accession>
<dbReference type="RefSeq" id="XP_006824067.1">
    <property type="nucleotide sequence ID" value="XM_006824004.1"/>
</dbReference>
<evidence type="ECO:0000313" key="2">
    <source>
        <dbReference type="RefSeq" id="XP_006824067.1"/>
    </source>
</evidence>
<dbReference type="Proteomes" id="UP000694865">
    <property type="component" value="Unplaced"/>
</dbReference>